<name>A0A5D6UX52_9BACT</name>
<dbReference type="Pfam" id="PF03992">
    <property type="entry name" value="ABM"/>
    <property type="match status" value="1"/>
</dbReference>
<keyword evidence="2" id="KW-0503">Monooxygenase</keyword>
<feature type="domain" description="ABM" evidence="1">
    <location>
        <begin position="2"/>
        <end position="92"/>
    </location>
</feature>
<comment type="caution">
    <text evidence="2">The sequence shown here is derived from an EMBL/GenBank/DDBJ whole genome shotgun (WGS) entry which is preliminary data.</text>
</comment>
<dbReference type="AlphaFoldDB" id="A0A5D6UX52"/>
<keyword evidence="3" id="KW-1185">Reference proteome</keyword>
<proteinExistence type="predicted"/>
<organism evidence="2 3">
    <name type="scientific">Hymenobacter lutimineralis</name>
    <dbReference type="NCBI Taxonomy" id="2606448"/>
    <lineage>
        <taxon>Bacteria</taxon>
        <taxon>Pseudomonadati</taxon>
        <taxon>Bacteroidota</taxon>
        <taxon>Cytophagia</taxon>
        <taxon>Cytophagales</taxon>
        <taxon>Hymenobacteraceae</taxon>
        <taxon>Hymenobacter</taxon>
    </lineage>
</organism>
<dbReference type="RefSeq" id="WP_149071798.1">
    <property type="nucleotide sequence ID" value="NZ_VTHL01000016.1"/>
</dbReference>
<accession>A0A5D6UX52</accession>
<dbReference type="PROSITE" id="PS51725">
    <property type="entry name" value="ABM"/>
    <property type="match status" value="1"/>
</dbReference>
<evidence type="ECO:0000313" key="2">
    <source>
        <dbReference type="EMBL" id="TYZ07615.1"/>
    </source>
</evidence>
<dbReference type="InterPro" id="IPR011008">
    <property type="entry name" value="Dimeric_a/b-barrel"/>
</dbReference>
<dbReference type="Gene3D" id="3.30.70.100">
    <property type="match status" value="1"/>
</dbReference>
<sequence length="99" mass="11548">MLIRIVRMTFRPEHVADFLVLFREHEQLIRAQPGCRHLALWQDADIPHVFCTYSHWETPAALENYRHSALFGRVWPATKRLFSAPAQAFSVNEVTPNGY</sequence>
<dbReference type="EMBL" id="VTHL01000016">
    <property type="protein sequence ID" value="TYZ07615.1"/>
    <property type="molecule type" value="Genomic_DNA"/>
</dbReference>
<dbReference type="InterPro" id="IPR007138">
    <property type="entry name" value="ABM_dom"/>
</dbReference>
<keyword evidence="2" id="KW-0560">Oxidoreductase</keyword>
<reference evidence="2 3" key="1">
    <citation type="submission" date="2019-08" db="EMBL/GenBank/DDBJ databases">
        <authorList>
            <person name="Seo M.-J."/>
        </authorList>
    </citation>
    <scope>NUCLEOTIDE SEQUENCE [LARGE SCALE GENOMIC DNA]</scope>
    <source>
        <strain evidence="2 3">KIGAM108</strain>
    </source>
</reference>
<evidence type="ECO:0000259" key="1">
    <source>
        <dbReference type="PROSITE" id="PS51725"/>
    </source>
</evidence>
<dbReference type="GO" id="GO:0004497">
    <property type="term" value="F:monooxygenase activity"/>
    <property type="evidence" value="ECO:0007669"/>
    <property type="project" value="UniProtKB-KW"/>
</dbReference>
<dbReference type="Proteomes" id="UP000322791">
    <property type="component" value="Unassembled WGS sequence"/>
</dbReference>
<gene>
    <name evidence="2" type="ORF">FY528_14740</name>
</gene>
<protein>
    <submittedName>
        <fullName evidence="2">Antibiotic biosynthesis monooxygenase</fullName>
    </submittedName>
</protein>
<dbReference type="SUPFAM" id="SSF54909">
    <property type="entry name" value="Dimeric alpha+beta barrel"/>
    <property type="match status" value="1"/>
</dbReference>
<evidence type="ECO:0000313" key="3">
    <source>
        <dbReference type="Proteomes" id="UP000322791"/>
    </source>
</evidence>